<dbReference type="SUPFAM" id="SSF53335">
    <property type="entry name" value="S-adenosyl-L-methionine-dependent methyltransferases"/>
    <property type="match status" value="1"/>
</dbReference>
<keyword evidence="4" id="KW-0153">Cholesterol metabolism</keyword>
<sequence>MAFVKAHVTPTHPGDRKFTDSTAYDFYMGIELNPRLSEHFDLKLFTNGRAGMMTWTLVDVSNLALQYRNGTMSTSLVLVTILHSIYVVDFFANESWYLRTIDITHDHYGFYLAWGCFTWLPTMYTLQAQYLGRYPTSPSPAYLAVTFSLGLLGYYIFRRVNAQKDLCRRTSGDCLIWGEPARFIVAPYRTSDGTLHKSLLLCSGWWGVSRHANYTGDLLLSFSMCAVAGTTALLVWFYAIFMTGLLLHSIRTSSTTSLSESISEYRRIHGRTYTQKAEYWGPNDARQNEGLELTHYWETLFFDDKLFLAPIGDSPQQVLDVGTGTGIWAIDFADEFPSSEVIGVDISPIQPSWVPPNCKFQIDDIEQPWTWSEDFFDYIHIRHLEASIADWPALYAQAFEHLKPGGYIEIKEFEVGHLSQAYGDDLPEDHIHNRTAKIMLQAAERLGKPLTQTRDHGISKALKAAGFIDIVEKRWPIPIGSWPADPVLKEVGQCNWEFIDQSFEGFCLFLLKEIMRWEYEEIVMFVAENRQALRDVKLQSFQYL</sequence>
<keyword evidence="9 18" id="KW-1133">Transmembrane helix</keyword>
<reference evidence="19 20" key="1">
    <citation type="submission" date="2018-11" db="EMBL/GenBank/DDBJ databases">
        <title>Genome sequence and assembly of Colletotrichum spinosum.</title>
        <authorList>
            <person name="Gan P."/>
            <person name="Shirasu K."/>
        </authorList>
    </citation>
    <scope>NUCLEOTIDE SEQUENCE [LARGE SCALE GENOMIC DNA]</scope>
    <source>
        <strain evidence="19 20">CBS 515.97</strain>
    </source>
</reference>
<evidence type="ECO:0000256" key="1">
    <source>
        <dbReference type="ARBA" id="ARBA00004141"/>
    </source>
</evidence>
<organism evidence="19 20">
    <name type="scientific">Colletotrichum spinosum</name>
    <dbReference type="NCBI Taxonomy" id="1347390"/>
    <lineage>
        <taxon>Eukaryota</taxon>
        <taxon>Fungi</taxon>
        <taxon>Dikarya</taxon>
        <taxon>Ascomycota</taxon>
        <taxon>Pezizomycotina</taxon>
        <taxon>Sordariomycetes</taxon>
        <taxon>Hypocreomycetidae</taxon>
        <taxon>Glomerellales</taxon>
        <taxon>Glomerellaceae</taxon>
        <taxon>Colletotrichum</taxon>
        <taxon>Colletotrichum orbiculare species complex</taxon>
    </lineage>
</organism>
<proteinExistence type="inferred from homology"/>
<gene>
    <name evidence="19" type="primary">dhcr7-1</name>
    <name evidence="19" type="ORF">C8035_v002954</name>
</gene>
<comment type="caution">
    <text evidence="19">The sequence shown here is derived from an EMBL/GenBank/DDBJ whole genome shotgun (WGS) entry which is preliminary data.</text>
</comment>
<keyword evidence="7" id="KW-0521">NADP</keyword>
<comment type="subcellular location">
    <subcellularLocation>
        <location evidence="1">Membrane</location>
        <topology evidence="1">Multi-pass membrane protein</topology>
    </subcellularLocation>
</comment>
<evidence type="ECO:0000256" key="11">
    <source>
        <dbReference type="ARBA" id="ARBA00023011"/>
    </source>
</evidence>
<evidence type="ECO:0000313" key="19">
    <source>
        <dbReference type="EMBL" id="TDZ14058.1"/>
    </source>
</evidence>
<evidence type="ECO:0000256" key="4">
    <source>
        <dbReference type="ARBA" id="ARBA00022548"/>
    </source>
</evidence>
<dbReference type="Pfam" id="PF13489">
    <property type="entry name" value="Methyltransf_23"/>
    <property type="match status" value="1"/>
</dbReference>
<keyword evidence="3 18" id="KW-0444">Lipid biosynthesis</keyword>
<keyword evidence="10 18" id="KW-0560">Oxidoreductase</keyword>
<dbReference type="Gene3D" id="3.40.50.150">
    <property type="entry name" value="Vaccinia Virus protein VP39"/>
    <property type="match status" value="1"/>
</dbReference>
<dbReference type="InterPro" id="IPR001171">
    <property type="entry name" value="ERG24_DHCR-like"/>
</dbReference>
<feature type="transmembrane region" description="Helical" evidence="18">
    <location>
        <begin position="108"/>
        <end position="127"/>
    </location>
</feature>
<keyword evidence="6" id="KW-0152">Cholesterol biosynthesis</keyword>
<keyword evidence="12 18" id="KW-0443">Lipid metabolism</keyword>
<comment type="similarity">
    <text evidence="2 18">Belongs to the ERG4/ERG24 family.</text>
</comment>
<evidence type="ECO:0000256" key="6">
    <source>
        <dbReference type="ARBA" id="ARBA00022778"/>
    </source>
</evidence>
<dbReference type="EMBL" id="QAPG01010709">
    <property type="protein sequence ID" value="TDZ14058.1"/>
    <property type="molecule type" value="Genomic_DNA"/>
</dbReference>
<evidence type="ECO:0000256" key="9">
    <source>
        <dbReference type="ARBA" id="ARBA00022989"/>
    </source>
</evidence>
<accession>A0A4R8PSS1</accession>
<keyword evidence="20" id="KW-1185">Reference proteome</keyword>
<evidence type="ECO:0000256" key="16">
    <source>
        <dbReference type="ARBA" id="ARBA00038851"/>
    </source>
</evidence>
<dbReference type="PANTHER" id="PTHR21257">
    <property type="entry name" value="DELTA(14)-STEROL REDUCTASE"/>
    <property type="match status" value="1"/>
</dbReference>
<dbReference type="PANTHER" id="PTHR21257:SF38">
    <property type="entry name" value="7-DEHYDROCHOLESTEROL REDUCTASE"/>
    <property type="match status" value="1"/>
</dbReference>
<evidence type="ECO:0000256" key="12">
    <source>
        <dbReference type="ARBA" id="ARBA00023098"/>
    </source>
</evidence>
<dbReference type="GO" id="GO:0016132">
    <property type="term" value="P:brassinosteroid biosynthetic process"/>
    <property type="evidence" value="ECO:0007669"/>
    <property type="project" value="TreeGrafter"/>
</dbReference>
<keyword evidence="5 18" id="KW-0812">Transmembrane</keyword>
<evidence type="ECO:0000256" key="15">
    <source>
        <dbReference type="ARBA" id="ARBA00023221"/>
    </source>
</evidence>
<keyword evidence="15 18" id="KW-0753">Steroid metabolism</keyword>
<dbReference type="CDD" id="cd02440">
    <property type="entry name" value="AdoMet_MTases"/>
    <property type="match status" value="1"/>
</dbReference>
<evidence type="ECO:0000256" key="2">
    <source>
        <dbReference type="ARBA" id="ARBA00005402"/>
    </source>
</evidence>
<comment type="caution">
    <text evidence="18">Lacks conserved residue(s) required for the propagation of feature annotation.</text>
</comment>
<evidence type="ECO:0000256" key="7">
    <source>
        <dbReference type="ARBA" id="ARBA00022857"/>
    </source>
</evidence>
<dbReference type="GO" id="GO:0047598">
    <property type="term" value="F:7-dehydrocholesterol reductase activity"/>
    <property type="evidence" value="ECO:0007669"/>
    <property type="project" value="UniProtKB-EC"/>
</dbReference>
<keyword evidence="11 18" id="KW-0756">Sterol biosynthesis</keyword>
<keyword evidence="13 18" id="KW-0472">Membrane</keyword>
<name>A0A4R8PSS1_9PEZI</name>
<evidence type="ECO:0000256" key="18">
    <source>
        <dbReference type="RuleBase" id="RU369120"/>
    </source>
</evidence>
<evidence type="ECO:0000256" key="5">
    <source>
        <dbReference type="ARBA" id="ARBA00022692"/>
    </source>
</evidence>
<dbReference type="GO" id="GO:0006695">
    <property type="term" value="P:cholesterol biosynthetic process"/>
    <property type="evidence" value="ECO:0007669"/>
    <property type="project" value="UniProtKB-KW"/>
</dbReference>
<keyword evidence="14 18" id="KW-1207">Sterol metabolism</keyword>
<dbReference type="EC" id="1.3.1.21" evidence="16"/>
<evidence type="ECO:0000313" key="20">
    <source>
        <dbReference type="Proteomes" id="UP000295083"/>
    </source>
</evidence>
<feature type="transmembrane region" description="Helical" evidence="18">
    <location>
        <begin position="139"/>
        <end position="157"/>
    </location>
</feature>
<evidence type="ECO:0000256" key="10">
    <source>
        <dbReference type="ARBA" id="ARBA00023002"/>
    </source>
</evidence>
<evidence type="ECO:0000256" key="17">
    <source>
        <dbReference type="ARBA" id="ARBA00042688"/>
    </source>
</evidence>
<feature type="transmembrane region" description="Helical" evidence="18">
    <location>
        <begin position="218"/>
        <end position="247"/>
    </location>
</feature>
<evidence type="ECO:0000256" key="8">
    <source>
        <dbReference type="ARBA" id="ARBA00022955"/>
    </source>
</evidence>
<keyword evidence="8 18" id="KW-0752">Steroid biosynthesis</keyword>
<dbReference type="AlphaFoldDB" id="A0A4R8PSS1"/>
<dbReference type="Pfam" id="PF01222">
    <property type="entry name" value="ERG4_ERG24"/>
    <property type="match status" value="1"/>
</dbReference>
<protein>
    <recommendedName>
        <fullName evidence="16">7-dehydrocholesterol reductase</fullName>
        <ecNumber evidence="16">1.3.1.21</ecNumber>
    </recommendedName>
    <alternativeName>
        <fullName evidence="17">Sterol Delta(7)-reductase</fullName>
    </alternativeName>
</protein>
<dbReference type="InterPro" id="IPR029063">
    <property type="entry name" value="SAM-dependent_MTases_sf"/>
</dbReference>
<evidence type="ECO:0000256" key="13">
    <source>
        <dbReference type="ARBA" id="ARBA00023136"/>
    </source>
</evidence>
<dbReference type="Gene3D" id="1.20.120.1630">
    <property type="match status" value="1"/>
</dbReference>
<evidence type="ECO:0000256" key="14">
    <source>
        <dbReference type="ARBA" id="ARBA00023166"/>
    </source>
</evidence>
<evidence type="ECO:0000256" key="3">
    <source>
        <dbReference type="ARBA" id="ARBA00022516"/>
    </source>
</evidence>
<dbReference type="GO" id="GO:0005789">
    <property type="term" value="C:endoplasmic reticulum membrane"/>
    <property type="evidence" value="ECO:0007669"/>
    <property type="project" value="TreeGrafter"/>
</dbReference>
<dbReference type="Proteomes" id="UP000295083">
    <property type="component" value="Unassembled WGS sequence"/>
</dbReference>